<accession>A0A0W0SQ20</accession>
<dbReference type="GO" id="GO:0016757">
    <property type="term" value="F:glycosyltransferase activity"/>
    <property type="evidence" value="ECO:0007669"/>
    <property type="project" value="UniProtKB-KW"/>
</dbReference>
<dbReference type="SUPFAM" id="SSF53448">
    <property type="entry name" value="Nucleotide-diphospho-sugar transferases"/>
    <property type="match status" value="1"/>
</dbReference>
<sequence length="333" mass="38197">MVLTNVNAPKCAVLLAVYNGMHYLEEQIESILNQENVNPILFVSVDLSTDGSEPWLRELAARDQRIRVLPYGEKFGGAARNFFRLIRDVDFSAFDFVAFADQDDRWNLDKLSQAIHSLNSSGCDAYSSNVTAFWADGKRFTINKAQPQKQWDYIFEAAGPGCTYVMTANLMHALKARMIEVWNLLQEVSLHDWFCYAFARANGFKWYIDEKSSMLYRQHAYNQVGVNLGIKAYLNRFKKIKNGWWFTQALLIAELVGVSQSSFIDSWSKLNRIDLFRLSFHAFQCRRRLQEQIFFLLICLLLSVTGGLGKYRANLNGILANYTIDLTLAQKDG</sequence>
<comment type="caution">
    <text evidence="2">The sequence shown here is derived from an EMBL/GenBank/DDBJ whole genome shotgun (WGS) entry which is preliminary data.</text>
</comment>
<evidence type="ECO:0000313" key="2">
    <source>
        <dbReference type="EMBL" id="KTC85379.1"/>
    </source>
</evidence>
<proteinExistence type="predicted"/>
<evidence type="ECO:0000259" key="1">
    <source>
        <dbReference type="Pfam" id="PF00535"/>
    </source>
</evidence>
<dbReference type="AlphaFoldDB" id="A0A0W0SQ20"/>
<keyword evidence="2" id="KW-0808">Transferase</keyword>
<dbReference type="RefSeq" id="WP_065235938.1">
    <property type="nucleotide sequence ID" value="NZ_CAAAIU010000008.1"/>
</dbReference>
<dbReference type="InterPro" id="IPR001173">
    <property type="entry name" value="Glyco_trans_2-like"/>
</dbReference>
<keyword evidence="3" id="KW-1185">Reference proteome</keyword>
<dbReference type="PANTHER" id="PTHR43685">
    <property type="entry name" value="GLYCOSYLTRANSFERASE"/>
    <property type="match status" value="1"/>
</dbReference>
<name>A0A0W0SQ20_9GAMM</name>
<dbReference type="EMBL" id="LNXY01000028">
    <property type="protein sequence ID" value="KTC85379.1"/>
    <property type="molecule type" value="Genomic_DNA"/>
</dbReference>
<dbReference type="InterPro" id="IPR029044">
    <property type="entry name" value="Nucleotide-diphossugar_trans"/>
</dbReference>
<protein>
    <submittedName>
        <fullName evidence="2">Putative glycosyltransferase EpsH</fullName>
        <ecNumber evidence="2">2.4.-.-</ecNumber>
    </submittedName>
</protein>
<dbReference type="InterPro" id="IPR050834">
    <property type="entry name" value="Glycosyltransf_2"/>
</dbReference>
<dbReference type="EC" id="2.4.-.-" evidence="2"/>
<keyword evidence="2" id="KW-0328">Glycosyltransferase</keyword>
<gene>
    <name evidence="2" type="primary">epsH</name>
    <name evidence="2" type="ORF">Ldro_2551</name>
</gene>
<reference evidence="2 3" key="1">
    <citation type="submission" date="2015-11" db="EMBL/GenBank/DDBJ databases">
        <title>Genomic analysis of 38 Legionella species identifies large and diverse effector repertoires.</title>
        <authorList>
            <person name="Burstein D."/>
            <person name="Amaro F."/>
            <person name="Zusman T."/>
            <person name="Lifshitz Z."/>
            <person name="Cohen O."/>
            <person name="Gilbert J.A."/>
            <person name="Pupko T."/>
            <person name="Shuman H.A."/>
            <person name="Segal G."/>
        </authorList>
    </citation>
    <scope>NUCLEOTIDE SEQUENCE [LARGE SCALE GENOMIC DNA]</scope>
    <source>
        <strain evidence="2 3">ATCC 700990</strain>
    </source>
</reference>
<organism evidence="2 3">
    <name type="scientific">Legionella drozanskii LLAP-1</name>
    <dbReference type="NCBI Taxonomy" id="1212489"/>
    <lineage>
        <taxon>Bacteria</taxon>
        <taxon>Pseudomonadati</taxon>
        <taxon>Pseudomonadota</taxon>
        <taxon>Gammaproteobacteria</taxon>
        <taxon>Legionellales</taxon>
        <taxon>Legionellaceae</taxon>
        <taxon>Legionella</taxon>
    </lineage>
</organism>
<dbReference type="STRING" id="1212489.Ldro_2551"/>
<dbReference type="PATRIC" id="fig|1212489.4.peg.2688"/>
<evidence type="ECO:0000313" key="3">
    <source>
        <dbReference type="Proteomes" id="UP000054736"/>
    </source>
</evidence>
<dbReference type="PANTHER" id="PTHR43685:SF2">
    <property type="entry name" value="GLYCOSYLTRANSFERASE 2-LIKE DOMAIN-CONTAINING PROTEIN"/>
    <property type="match status" value="1"/>
</dbReference>
<dbReference type="Gene3D" id="3.90.550.10">
    <property type="entry name" value="Spore Coat Polysaccharide Biosynthesis Protein SpsA, Chain A"/>
    <property type="match status" value="1"/>
</dbReference>
<dbReference type="Proteomes" id="UP000054736">
    <property type="component" value="Unassembled WGS sequence"/>
</dbReference>
<feature type="domain" description="Glycosyltransferase 2-like" evidence="1">
    <location>
        <begin position="13"/>
        <end position="141"/>
    </location>
</feature>
<dbReference type="Pfam" id="PF00535">
    <property type="entry name" value="Glycos_transf_2"/>
    <property type="match status" value="1"/>
</dbReference>